<proteinExistence type="predicted"/>
<dbReference type="Proteomes" id="UP000619101">
    <property type="component" value="Unassembled WGS sequence"/>
</dbReference>
<dbReference type="RefSeq" id="WP_191701634.1">
    <property type="nucleotide sequence ID" value="NZ_JACSPZ010000012.1"/>
</dbReference>
<keyword evidence="2" id="KW-1185">Reference proteome</keyword>
<dbReference type="EMBL" id="JACSPZ010000012">
    <property type="protein sequence ID" value="MBD8038574.1"/>
    <property type="molecule type" value="Genomic_DNA"/>
</dbReference>
<name>A0ABR8Y3H5_9BACL</name>
<accession>A0ABR8Y3H5</accession>
<protein>
    <recommendedName>
        <fullName evidence="3">Replication protein</fullName>
    </recommendedName>
</protein>
<evidence type="ECO:0008006" key="3">
    <source>
        <dbReference type="Google" id="ProtNLM"/>
    </source>
</evidence>
<evidence type="ECO:0000313" key="2">
    <source>
        <dbReference type="Proteomes" id="UP000619101"/>
    </source>
</evidence>
<reference evidence="1 2" key="1">
    <citation type="submission" date="2020-08" db="EMBL/GenBank/DDBJ databases">
        <title>A Genomic Blueprint of the Chicken Gut Microbiome.</title>
        <authorList>
            <person name="Gilroy R."/>
            <person name="Ravi A."/>
            <person name="Getino M."/>
            <person name="Pursley I."/>
            <person name="Horton D.L."/>
            <person name="Alikhan N.-F."/>
            <person name="Baker D."/>
            <person name="Gharbi K."/>
            <person name="Hall N."/>
            <person name="Watson M."/>
            <person name="Adriaenssens E.M."/>
            <person name="Foster-Nyarko E."/>
            <person name="Jarju S."/>
            <person name="Secka A."/>
            <person name="Antonio M."/>
            <person name="Oren A."/>
            <person name="Chaudhuri R."/>
            <person name="La Ragione R.M."/>
            <person name="Hildebrand F."/>
            <person name="Pallen M.J."/>
        </authorList>
    </citation>
    <scope>NUCLEOTIDE SEQUENCE [LARGE SCALE GENOMIC DNA]</scope>
    <source>
        <strain evidence="1 2">A46</strain>
    </source>
</reference>
<sequence length="128" mass="15512">MSLLLEHQYFFVSKKLGTVIGADQALLLQQLHYRLENQGVMKEGQKWYRQTYKNWSKQLGMWSAPKVKSLLIKLEKNKIVISTDKFNRFYVDRSKWYRIDYERVNQMLHTQFPEKNEYVRINKDTAFN</sequence>
<gene>
    <name evidence="1" type="ORF">H9635_17660</name>
</gene>
<organism evidence="1 2">
    <name type="scientific">Solibacillus faecavium</name>
    <dbReference type="NCBI Taxonomy" id="2762221"/>
    <lineage>
        <taxon>Bacteria</taxon>
        <taxon>Bacillati</taxon>
        <taxon>Bacillota</taxon>
        <taxon>Bacilli</taxon>
        <taxon>Bacillales</taxon>
        <taxon>Caryophanaceae</taxon>
        <taxon>Solibacillus</taxon>
    </lineage>
</organism>
<comment type="caution">
    <text evidence="1">The sequence shown here is derived from an EMBL/GenBank/DDBJ whole genome shotgun (WGS) entry which is preliminary data.</text>
</comment>
<evidence type="ECO:0000313" key="1">
    <source>
        <dbReference type="EMBL" id="MBD8038574.1"/>
    </source>
</evidence>